<dbReference type="InterPro" id="IPR044837">
    <property type="entry name" value="REM16-like"/>
</dbReference>
<keyword evidence="7" id="KW-1185">Reference proteome</keyword>
<sequence>MEGPQNGEILPLLGKLFHHFILTKSHVPPHYNIYLPVKMNSVLPGIMIPTAIYCGEKVWKMNYYGNRRSKALESKQWKKFVNDNGLKCGDGCVFELLECTASLLKFRVQILRGHIPFQLHHKFTGETKDTPIVID</sequence>
<dbReference type="GeneID" id="127149662"/>
<dbReference type="SMART" id="SM01019">
    <property type="entry name" value="B3"/>
    <property type="match status" value="1"/>
</dbReference>
<evidence type="ECO:0000259" key="6">
    <source>
        <dbReference type="PROSITE" id="PS50863"/>
    </source>
</evidence>
<accession>A0ABM3KUM7</accession>
<proteinExistence type="predicted"/>
<comment type="subcellular location">
    <subcellularLocation>
        <location evidence="1">Nucleus</location>
    </subcellularLocation>
</comment>
<organism evidence="7 8">
    <name type="scientific">Cucumis melo</name>
    <name type="common">Muskmelon</name>
    <dbReference type="NCBI Taxonomy" id="3656"/>
    <lineage>
        <taxon>Eukaryota</taxon>
        <taxon>Viridiplantae</taxon>
        <taxon>Streptophyta</taxon>
        <taxon>Embryophyta</taxon>
        <taxon>Tracheophyta</taxon>
        <taxon>Spermatophyta</taxon>
        <taxon>Magnoliopsida</taxon>
        <taxon>eudicotyledons</taxon>
        <taxon>Gunneridae</taxon>
        <taxon>Pentapetalae</taxon>
        <taxon>rosids</taxon>
        <taxon>fabids</taxon>
        <taxon>Cucurbitales</taxon>
        <taxon>Cucurbitaceae</taxon>
        <taxon>Benincaseae</taxon>
        <taxon>Cucumis</taxon>
    </lineage>
</organism>
<dbReference type="SUPFAM" id="SSF101936">
    <property type="entry name" value="DNA-binding pseudobarrel domain"/>
    <property type="match status" value="1"/>
</dbReference>
<dbReference type="Gene3D" id="2.40.330.10">
    <property type="entry name" value="DNA-binding pseudobarrel domain"/>
    <property type="match status" value="1"/>
</dbReference>
<dbReference type="CDD" id="cd10017">
    <property type="entry name" value="B3_DNA"/>
    <property type="match status" value="1"/>
</dbReference>
<evidence type="ECO:0000256" key="3">
    <source>
        <dbReference type="ARBA" id="ARBA00023125"/>
    </source>
</evidence>
<keyword evidence="2" id="KW-0805">Transcription regulation</keyword>
<dbReference type="PANTHER" id="PTHR31391">
    <property type="entry name" value="B3 DOMAIN-CONTAINING PROTEIN OS11G0197600-RELATED"/>
    <property type="match status" value="1"/>
</dbReference>
<dbReference type="InterPro" id="IPR003340">
    <property type="entry name" value="B3_DNA-bd"/>
</dbReference>
<protein>
    <submittedName>
        <fullName evidence="8">B3 domain-containing protein Os04g0386900-like</fullName>
    </submittedName>
</protein>
<keyword evidence="3" id="KW-0238">DNA-binding</keyword>
<evidence type="ECO:0000256" key="2">
    <source>
        <dbReference type="ARBA" id="ARBA00023015"/>
    </source>
</evidence>
<evidence type="ECO:0000313" key="8">
    <source>
        <dbReference type="RefSeq" id="XP_050941462.1"/>
    </source>
</evidence>
<dbReference type="PROSITE" id="PS50863">
    <property type="entry name" value="B3"/>
    <property type="match status" value="1"/>
</dbReference>
<dbReference type="Pfam" id="PF02362">
    <property type="entry name" value="B3"/>
    <property type="match status" value="1"/>
</dbReference>
<evidence type="ECO:0000256" key="5">
    <source>
        <dbReference type="ARBA" id="ARBA00023242"/>
    </source>
</evidence>
<gene>
    <name evidence="8" type="primary">LOC127149662</name>
</gene>
<evidence type="ECO:0000313" key="7">
    <source>
        <dbReference type="Proteomes" id="UP001652600"/>
    </source>
</evidence>
<evidence type="ECO:0000256" key="1">
    <source>
        <dbReference type="ARBA" id="ARBA00004123"/>
    </source>
</evidence>
<dbReference type="InterPro" id="IPR015300">
    <property type="entry name" value="DNA-bd_pseudobarrel_sf"/>
</dbReference>
<reference evidence="8" key="1">
    <citation type="submission" date="2025-08" db="UniProtKB">
        <authorList>
            <consortium name="RefSeq"/>
        </authorList>
    </citation>
    <scope>IDENTIFICATION</scope>
    <source>
        <tissue evidence="8">Stem</tissue>
    </source>
</reference>
<dbReference type="PANTHER" id="PTHR31391:SF64">
    <property type="entry name" value="B3 DOMAIN-CONTAINING PROTEIN OS06G0112300"/>
    <property type="match status" value="1"/>
</dbReference>
<dbReference type="Proteomes" id="UP001652600">
    <property type="component" value="Chromosome 6"/>
</dbReference>
<dbReference type="RefSeq" id="XP_050941462.1">
    <property type="nucleotide sequence ID" value="XM_051085505.1"/>
</dbReference>
<feature type="domain" description="TF-B3" evidence="6">
    <location>
        <begin position="57"/>
        <end position="114"/>
    </location>
</feature>
<evidence type="ECO:0000256" key="4">
    <source>
        <dbReference type="ARBA" id="ARBA00023163"/>
    </source>
</evidence>
<keyword evidence="5" id="KW-0539">Nucleus</keyword>
<name>A0ABM3KUM7_CUCME</name>
<keyword evidence="4" id="KW-0804">Transcription</keyword>